<organism evidence="2 3">
    <name type="scientific">Paracoccus niistensis</name>
    <dbReference type="NCBI Taxonomy" id="632935"/>
    <lineage>
        <taxon>Bacteria</taxon>
        <taxon>Pseudomonadati</taxon>
        <taxon>Pseudomonadota</taxon>
        <taxon>Alphaproteobacteria</taxon>
        <taxon>Rhodobacterales</taxon>
        <taxon>Paracoccaceae</taxon>
        <taxon>Paracoccus</taxon>
    </lineage>
</organism>
<evidence type="ECO:0000256" key="1">
    <source>
        <dbReference type="SAM" id="MobiDB-lite"/>
    </source>
</evidence>
<proteinExistence type="predicted"/>
<reference evidence="2 3" key="1">
    <citation type="submission" date="2024-09" db="EMBL/GenBank/DDBJ databases">
        <authorList>
            <person name="Sun Q."/>
            <person name="Mori K."/>
        </authorList>
    </citation>
    <scope>NUCLEOTIDE SEQUENCE [LARGE SCALE GENOMIC DNA]</scope>
    <source>
        <strain evidence="2 3">KCTC 22789</strain>
    </source>
</reference>
<evidence type="ECO:0000313" key="2">
    <source>
        <dbReference type="EMBL" id="MFC0340771.1"/>
    </source>
</evidence>
<dbReference type="Proteomes" id="UP001589799">
    <property type="component" value="Unassembled WGS sequence"/>
</dbReference>
<sequence length="140" mass="14596">MSVNKGRNKDGRFAKGAPGRPPGALNRTTRIAQSLLDGEAEGLTRRAIELALAGDATALKLCLDRVVPAPKGRHVAFELPALKTPADAVAAAGALVQAVSRGDLTPGEGAQVMGLIDAYRRTCETADLARRLERLEASVG</sequence>
<evidence type="ECO:0000313" key="3">
    <source>
        <dbReference type="Proteomes" id="UP001589799"/>
    </source>
</evidence>
<keyword evidence="3" id="KW-1185">Reference proteome</keyword>
<evidence type="ECO:0008006" key="4">
    <source>
        <dbReference type="Google" id="ProtNLM"/>
    </source>
</evidence>
<protein>
    <recommendedName>
        <fullName evidence="4">DUF5681 domain-containing protein</fullName>
    </recommendedName>
</protein>
<feature type="region of interest" description="Disordered" evidence="1">
    <location>
        <begin position="1"/>
        <end position="26"/>
    </location>
</feature>
<dbReference type="RefSeq" id="WP_377698431.1">
    <property type="nucleotide sequence ID" value="NZ_JBHLWE010000024.1"/>
</dbReference>
<dbReference type="EMBL" id="JBHLWE010000024">
    <property type="protein sequence ID" value="MFC0340771.1"/>
    <property type="molecule type" value="Genomic_DNA"/>
</dbReference>
<name>A0ABV6I3G7_9RHOB</name>
<gene>
    <name evidence="2" type="ORF">ACFFII_08340</name>
</gene>
<accession>A0ABV6I3G7</accession>
<comment type="caution">
    <text evidence="2">The sequence shown here is derived from an EMBL/GenBank/DDBJ whole genome shotgun (WGS) entry which is preliminary data.</text>
</comment>